<evidence type="ECO:0000313" key="7">
    <source>
        <dbReference type="Proteomes" id="UP000002931"/>
    </source>
</evidence>
<dbReference type="PROSITE" id="PS51128">
    <property type="entry name" value="ZF_DKSA_2"/>
    <property type="match status" value="1"/>
</dbReference>
<feature type="zinc finger region" description="dksA C4-type" evidence="4">
    <location>
        <begin position="91"/>
        <end position="115"/>
    </location>
</feature>
<dbReference type="Pfam" id="PF01258">
    <property type="entry name" value="zf-dskA_traR"/>
    <property type="match status" value="1"/>
</dbReference>
<protein>
    <recommendedName>
        <fullName evidence="5">Zinc finger DksA/TraR C4-type domain-containing protein</fullName>
    </recommendedName>
</protein>
<dbReference type="EMBL" id="AAMT01000020">
    <property type="protein sequence ID" value="EAQ11063.1"/>
    <property type="molecule type" value="Genomic_DNA"/>
</dbReference>
<dbReference type="PANTHER" id="PTHR33823:SF4">
    <property type="entry name" value="GENERAL STRESS PROTEIN 16O"/>
    <property type="match status" value="1"/>
</dbReference>
<dbReference type="RefSeq" id="WP_008329357.1">
    <property type="nucleotide sequence ID" value="NZ_VNHV01000005.1"/>
</dbReference>
<evidence type="ECO:0000256" key="4">
    <source>
        <dbReference type="PROSITE-ProRule" id="PRU00510"/>
    </source>
</evidence>
<dbReference type="InterPro" id="IPR000962">
    <property type="entry name" value="Znf_DskA_TraR"/>
</dbReference>
<keyword evidence="1" id="KW-0479">Metal-binding</keyword>
<dbReference type="SUPFAM" id="SSF57716">
    <property type="entry name" value="Glucocorticoid receptor-like (DNA-binding domain)"/>
    <property type="match status" value="1"/>
</dbReference>
<evidence type="ECO:0000256" key="2">
    <source>
        <dbReference type="ARBA" id="ARBA00022771"/>
    </source>
</evidence>
<sequence>MRRFTEMDETTLARYRDALIAALDALDAEDRLGTDGQKTVTLDQQSVGRLSRMDALQGQAMARATAARRDAQRSRIAAAFARMEDGEYGYCTECGEEIAKGRLDLDPAVPTCISCATGG</sequence>
<comment type="caution">
    <text evidence="6">The sequence shown here is derived from an EMBL/GenBank/DDBJ whole genome shotgun (WGS) entry which is preliminary data.</text>
</comment>
<evidence type="ECO:0000259" key="5">
    <source>
        <dbReference type="Pfam" id="PF01258"/>
    </source>
</evidence>
<keyword evidence="2" id="KW-0863">Zinc-finger</keyword>
<dbReference type="PANTHER" id="PTHR33823">
    <property type="entry name" value="RNA POLYMERASE-BINDING TRANSCRIPTION FACTOR DKSA-RELATED"/>
    <property type="match status" value="1"/>
</dbReference>
<reference evidence="6 7" key="1">
    <citation type="journal article" date="2010" name="J. Bacteriol.">
        <title>Genome sequences of Pelagibaca bermudensis HTCC2601T and Maritimibacter alkaliphilus HTCC2654T, the type strains of two marine Roseobacter genera.</title>
        <authorList>
            <person name="Thrash J.C."/>
            <person name="Cho J.C."/>
            <person name="Ferriera S."/>
            <person name="Johnson J."/>
            <person name="Vergin K.L."/>
            <person name="Giovannoni S.J."/>
        </authorList>
    </citation>
    <scope>NUCLEOTIDE SEQUENCE [LARGE SCALE GENOMIC DNA]</scope>
    <source>
        <strain evidence="6 7">HTCC2654</strain>
    </source>
</reference>
<evidence type="ECO:0000313" key="6">
    <source>
        <dbReference type="EMBL" id="EAQ11063.1"/>
    </source>
</evidence>
<evidence type="ECO:0000256" key="3">
    <source>
        <dbReference type="ARBA" id="ARBA00022833"/>
    </source>
</evidence>
<dbReference type="GO" id="GO:0008270">
    <property type="term" value="F:zinc ion binding"/>
    <property type="evidence" value="ECO:0007669"/>
    <property type="project" value="UniProtKB-KW"/>
</dbReference>
<dbReference type="eggNOG" id="COG1734">
    <property type="taxonomic scope" value="Bacteria"/>
</dbReference>
<name>A3VL13_9RHOB</name>
<dbReference type="Gene3D" id="1.20.120.910">
    <property type="entry name" value="DksA, coiled-coil domain"/>
    <property type="match status" value="1"/>
</dbReference>
<gene>
    <name evidence="6" type="ORF">RB2654_05245</name>
</gene>
<dbReference type="AlphaFoldDB" id="A3VL13"/>
<keyword evidence="7" id="KW-1185">Reference proteome</keyword>
<dbReference type="Proteomes" id="UP000002931">
    <property type="component" value="Unassembled WGS sequence"/>
</dbReference>
<dbReference type="STRING" id="314271.RB2654_05245"/>
<accession>A3VL13</accession>
<organism evidence="6 7">
    <name type="scientific">Maritimibacter alkaliphilus HTCC2654</name>
    <dbReference type="NCBI Taxonomy" id="314271"/>
    <lineage>
        <taxon>Bacteria</taxon>
        <taxon>Pseudomonadati</taxon>
        <taxon>Pseudomonadota</taxon>
        <taxon>Alphaproteobacteria</taxon>
        <taxon>Rhodobacterales</taxon>
        <taxon>Roseobacteraceae</taxon>
        <taxon>Maritimibacter</taxon>
    </lineage>
</organism>
<evidence type="ECO:0000256" key="1">
    <source>
        <dbReference type="ARBA" id="ARBA00022723"/>
    </source>
</evidence>
<dbReference type="HOGENOM" id="CLU_043144_3_3_5"/>
<proteinExistence type="predicted"/>
<keyword evidence="3" id="KW-0862">Zinc</keyword>
<feature type="domain" description="Zinc finger DksA/TraR C4-type" evidence="5">
    <location>
        <begin position="86"/>
        <end position="117"/>
    </location>
</feature>